<dbReference type="InterPro" id="IPR009000">
    <property type="entry name" value="Transl_B-barrel_sf"/>
</dbReference>
<dbReference type="EMBL" id="SNYM01000001">
    <property type="protein sequence ID" value="TDQ51036.1"/>
    <property type="molecule type" value="Genomic_DNA"/>
</dbReference>
<dbReference type="GO" id="GO:0042274">
    <property type="term" value="P:ribosomal small subunit biogenesis"/>
    <property type="evidence" value="ECO:0007669"/>
    <property type="project" value="UniProtKB-UniRule"/>
</dbReference>
<dbReference type="Gene3D" id="2.30.30.240">
    <property type="entry name" value="PRC-barrel domain"/>
    <property type="match status" value="1"/>
</dbReference>
<dbReference type="AlphaFoldDB" id="A0A4R6UXL4"/>
<dbReference type="InterPro" id="IPR056792">
    <property type="entry name" value="PRC_RimM"/>
</dbReference>
<dbReference type="InterPro" id="IPR002676">
    <property type="entry name" value="RimM_N"/>
</dbReference>
<dbReference type="GO" id="GO:0005737">
    <property type="term" value="C:cytoplasm"/>
    <property type="evidence" value="ECO:0007669"/>
    <property type="project" value="UniProtKB-SubCell"/>
</dbReference>
<feature type="domain" description="RimM N-terminal" evidence="6">
    <location>
        <begin position="9"/>
        <end position="90"/>
    </location>
</feature>
<keyword evidence="4 5" id="KW-0143">Chaperone</keyword>
<evidence type="ECO:0000256" key="2">
    <source>
        <dbReference type="ARBA" id="ARBA00022517"/>
    </source>
</evidence>
<dbReference type="HAMAP" id="MF_00014">
    <property type="entry name" value="Ribosome_mat_RimM"/>
    <property type="match status" value="1"/>
</dbReference>
<dbReference type="GO" id="GO:0043022">
    <property type="term" value="F:ribosome binding"/>
    <property type="evidence" value="ECO:0007669"/>
    <property type="project" value="InterPro"/>
</dbReference>
<accession>A0A4R6UXL4</accession>
<dbReference type="GO" id="GO:0006364">
    <property type="term" value="P:rRNA processing"/>
    <property type="evidence" value="ECO:0007669"/>
    <property type="project" value="UniProtKB-UniRule"/>
</dbReference>
<evidence type="ECO:0000313" key="8">
    <source>
        <dbReference type="EMBL" id="TDQ51036.1"/>
    </source>
</evidence>
<gene>
    <name evidence="5" type="primary">rimM</name>
    <name evidence="8" type="ORF">EV696_1015</name>
</gene>
<evidence type="ECO:0000256" key="1">
    <source>
        <dbReference type="ARBA" id="ARBA00022490"/>
    </source>
</evidence>
<comment type="subcellular location">
    <subcellularLocation>
        <location evidence="5">Cytoplasm</location>
    </subcellularLocation>
</comment>
<sequence>MSAEQRLAVGKISGAFGVRGWVKVYSFTDPVENILRYSPWQVFTHGEWREMKVKTGRVHGKGIVAQLEGIDDRNAAELLNGAAIEVRRDQIPDAADDEFYWQDLEGMTVENEQGECFGTVSHLFETPANQVMVVSDGETERMMPFVEAYIIDVDMEAGKIIVDWQADW</sequence>
<dbReference type="RefSeq" id="WP_133586896.1">
    <property type="nucleotide sequence ID" value="NZ_CP037953.1"/>
</dbReference>
<dbReference type="PANTHER" id="PTHR33692">
    <property type="entry name" value="RIBOSOME MATURATION FACTOR RIMM"/>
    <property type="match status" value="1"/>
</dbReference>
<dbReference type="SUPFAM" id="SSF50346">
    <property type="entry name" value="PRC-barrel domain"/>
    <property type="match status" value="1"/>
</dbReference>
<comment type="function">
    <text evidence="5">An accessory protein needed during the final step in the assembly of 30S ribosomal subunit, possibly for assembly of the head region. Essential for efficient processing of 16S rRNA. May be needed both before and after RbfA during the maturation of 16S rRNA. It has affinity for free ribosomal 30S subunits but not for 70S ribosomes.</text>
</comment>
<dbReference type="Pfam" id="PF01782">
    <property type="entry name" value="RimM"/>
    <property type="match status" value="1"/>
</dbReference>
<dbReference type="Gene3D" id="2.40.30.60">
    <property type="entry name" value="RimM"/>
    <property type="match status" value="1"/>
</dbReference>
<proteinExistence type="inferred from homology"/>
<dbReference type="Proteomes" id="UP000295375">
    <property type="component" value="Unassembled WGS sequence"/>
</dbReference>
<name>A0A4R6UXL4_9GAMM</name>
<evidence type="ECO:0000256" key="3">
    <source>
        <dbReference type="ARBA" id="ARBA00022552"/>
    </source>
</evidence>
<evidence type="ECO:0000313" key="9">
    <source>
        <dbReference type="Proteomes" id="UP000295375"/>
    </source>
</evidence>
<dbReference type="OrthoDB" id="9783509at2"/>
<evidence type="ECO:0000259" key="7">
    <source>
        <dbReference type="Pfam" id="PF24986"/>
    </source>
</evidence>
<keyword evidence="9" id="KW-1185">Reference proteome</keyword>
<comment type="similarity">
    <text evidence="5">Belongs to the RimM family.</text>
</comment>
<evidence type="ECO:0000256" key="5">
    <source>
        <dbReference type="HAMAP-Rule" id="MF_00014"/>
    </source>
</evidence>
<dbReference type="PANTHER" id="PTHR33692:SF1">
    <property type="entry name" value="RIBOSOME MATURATION FACTOR RIMM"/>
    <property type="match status" value="1"/>
</dbReference>
<dbReference type="Pfam" id="PF24986">
    <property type="entry name" value="PRC_RimM"/>
    <property type="match status" value="1"/>
</dbReference>
<dbReference type="InterPro" id="IPR036976">
    <property type="entry name" value="RimM_N_sf"/>
</dbReference>
<dbReference type="SUPFAM" id="SSF50447">
    <property type="entry name" value="Translation proteins"/>
    <property type="match status" value="1"/>
</dbReference>
<keyword evidence="2 5" id="KW-0690">Ribosome biogenesis</keyword>
<keyword evidence="3 5" id="KW-0698">rRNA processing</keyword>
<comment type="caution">
    <text evidence="8">The sequence shown here is derived from an EMBL/GenBank/DDBJ whole genome shotgun (WGS) entry which is preliminary data.</text>
</comment>
<dbReference type="NCBIfam" id="TIGR02273">
    <property type="entry name" value="16S_RimM"/>
    <property type="match status" value="1"/>
</dbReference>
<protein>
    <recommendedName>
        <fullName evidence="5">Ribosome maturation factor RimM</fullName>
    </recommendedName>
</protein>
<keyword evidence="1 5" id="KW-0963">Cytoplasm</keyword>
<evidence type="ECO:0000259" key="6">
    <source>
        <dbReference type="Pfam" id="PF01782"/>
    </source>
</evidence>
<dbReference type="GO" id="GO:0005840">
    <property type="term" value="C:ribosome"/>
    <property type="evidence" value="ECO:0007669"/>
    <property type="project" value="InterPro"/>
</dbReference>
<feature type="domain" description="Ribosome maturation factor RimM PRC barrel" evidence="7">
    <location>
        <begin position="101"/>
        <end position="168"/>
    </location>
</feature>
<reference evidence="8 9" key="1">
    <citation type="submission" date="2019-03" db="EMBL/GenBank/DDBJ databases">
        <title>Genomic Encyclopedia of Type Strains, Phase IV (KMG-IV): sequencing the most valuable type-strain genomes for metagenomic binning, comparative biology and taxonomic classification.</title>
        <authorList>
            <person name="Goeker M."/>
        </authorList>
    </citation>
    <scope>NUCLEOTIDE SEQUENCE [LARGE SCALE GENOMIC DNA]</scope>
    <source>
        <strain evidence="8 9">DSM 103792</strain>
    </source>
</reference>
<dbReference type="InterPro" id="IPR011961">
    <property type="entry name" value="RimM"/>
</dbReference>
<comment type="domain">
    <text evidence="5">The PRC barrel domain binds ribosomal protein uS19.</text>
</comment>
<evidence type="ECO:0000256" key="4">
    <source>
        <dbReference type="ARBA" id="ARBA00023186"/>
    </source>
</evidence>
<comment type="subunit">
    <text evidence="5">Binds ribosomal protein uS19.</text>
</comment>
<organism evidence="8 9">
    <name type="scientific">Permianibacter aggregans</name>
    <dbReference type="NCBI Taxonomy" id="1510150"/>
    <lineage>
        <taxon>Bacteria</taxon>
        <taxon>Pseudomonadati</taxon>
        <taxon>Pseudomonadota</taxon>
        <taxon>Gammaproteobacteria</taxon>
        <taxon>Pseudomonadales</taxon>
        <taxon>Pseudomonadaceae</taxon>
        <taxon>Permianibacter</taxon>
    </lineage>
</organism>
<dbReference type="InterPro" id="IPR011033">
    <property type="entry name" value="PRC_barrel-like_sf"/>
</dbReference>